<comment type="caution">
    <text evidence="2">The sequence shown here is derived from an EMBL/GenBank/DDBJ whole genome shotgun (WGS) entry which is preliminary data.</text>
</comment>
<dbReference type="InterPro" id="IPR037522">
    <property type="entry name" value="HD_GYP_dom"/>
</dbReference>
<dbReference type="STRING" id="1384057.CD33_12385"/>
<dbReference type="PROSITE" id="PS51832">
    <property type="entry name" value="HD_GYP"/>
    <property type="match status" value="1"/>
</dbReference>
<protein>
    <submittedName>
        <fullName evidence="2">Histidine kinase</fullName>
    </submittedName>
</protein>
<gene>
    <name evidence="2" type="ORF">CD33_12385</name>
</gene>
<dbReference type="RefSeq" id="WP_036201068.1">
    <property type="nucleotide sequence ID" value="NZ_AVCY01000004.1"/>
</dbReference>
<dbReference type="EMBL" id="JPVO01000052">
    <property type="protein sequence ID" value="KGR75071.1"/>
    <property type="molecule type" value="Genomic_DNA"/>
</dbReference>
<sequence>MRLISINVLKTGMVIGRTISSEAGLPLIQKDVIVTEGLISRLKQLGIQYVYIKDKISEGIEVEETVPMAVRRKAVKQITDAFYKIKGMDSKSASFVIEKQSKEINKLVDDLLNSILNSEEVLVVLSDTLLYDEYIYQHSFQVTLYSLAIAKEMGYSESDLRTIGIGALLHDVGKMITPAEILFKPGRLTAEEFELMKQHARSGFDILRNLHTVSLLVAHCAFQHHERLDGSGYPRALVDYEIHPYAKIIAVADVFDAVTSNRVYRKKMVPSEGIAIIEAGRGTMFDAKVVDALKQSVVHYPNGTILLLADGRRGVVTEQNNDHSALPMLRIFEEDNQLLEDTYILNLSEAPNAAIEKVDTEYILEVE</sequence>
<dbReference type="PANTHER" id="PTHR43155:SF2">
    <property type="entry name" value="CYCLIC DI-GMP PHOSPHODIESTERASE PA4108"/>
    <property type="match status" value="1"/>
</dbReference>
<dbReference type="Gene3D" id="1.10.3210.10">
    <property type="entry name" value="Hypothetical protein af1432"/>
    <property type="match status" value="1"/>
</dbReference>
<dbReference type="NCBIfam" id="TIGR00277">
    <property type="entry name" value="HDIG"/>
    <property type="match status" value="1"/>
</dbReference>
<dbReference type="Pfam" id="PF13487">
    <property type="entry name" value="HD_5"/>
    <property type="match status" value="1"/>
</dbReference>
<evidence type="ECO:0000313" key="2">
    <source>
        <dbReference type="EMBL" id="KGR75071.1"/>
    </source>
</evidence>
<feature type="domain" description="HD-GYP" evidence="1">
    <location>
        <begin position="113"/>
        <end position="309"/>
    </location>
</feature>
<evidence type="ECO:0000313" key="3">
    <source>
        <dbReference type="Proteomes" id="UP000030408"/>
    </source>
</evidence>
<keyword evidence="2" id="KW-0418">Kinase</keyword>
<dbReference type="PANTHER" id="PTHR43155">
    <property type="entry name" value="CYCLIC DI-GMP PHOSPHODIESTERASE PA4108-RELATED"/>
    <property type="match status" value="1"/>
</dbReference>
<dbReference type="eggNOG" id="COG2206">
    <property type="taxonomic scope" value="Bacteria"/>
</dbReference>
<organism evidence="2 3">
    <name type="scientific">Ureibacillus sinduriensis BLB-1 = JCM 15800</name>
    <dbReference type="NCBI Taxonomy" id="1384057"/>
    <lineage>
        <taxon>Bacteria</taxon>
        <taxon>Bacillati</taxon>
        <taxon>Bacillota</taxon>
        <taxon>Bacilli</taxon>
        <taxon>Bacillales</taxon>
        <taxon>Caryophanaceae</taxon>
        <taxon>Ureibacillus</taxon>
    </lineage>
</organism>
<dbReference type="CDD" id="cd00077">
    <property type="entry name" value="HDc"/>
    <property type="match status" value="1"/>
</dbReference>
<keyword evidence="2" id="KW-0808">Transferase</keyword>
<keyword evidence="3" id="KW-1185">Reference proteome</keyword>
<dbReference type="Proteomes" id="UP000030408">
    <property type="component" value="Unassembled WGS sequence"/>
</dbReference>
<name>A0A0A3HR39_9BACL</name>
<accession>A0A0A3HR39</accession>
<evidence type="ECO:0000259" key="1">
    <source>
        <dbReference type="PROSITE" id="PS51832"/>
    </source>
</evidence>
<proteinExistence type="predicted"/>
<reference evidence="2 3" key="1">
    <citation type="submission" date="2014-02" db="EMBL/GenBank/DDBJ databases">
        <title>Draft genome sequence of Lysinibacillus sinduriensis JCM 15800.</title>
        <authorList>
            <person name="Zhang F."/>
            <person name="Wang G."/>
            <person name="Zhang L."/>
        </authorList>
    </citation>
    <scope>NUCLEOTIDE SEQUENCE [LARGE SCALE GENOMIC DNA]</scope>
    <source>
        <strain evidence="2 3">JCM 15800</strain>
    </source>
</reference>
<dbReference type="SUPFAM" id="SSF109604">
    <property type="entry name" value="HD-domain/PDEase-like"/>
    <property type="match status" value="1"/>
</dbReference>
<dbReference type="GO" id="GO:0016301">
    <property type="term" value="F:kinase activity"/>
    <property type="evidence" value="ECO:0007669"/>
    <property type="project" value="UniProtKB-KW"/>
</dbReference>
<dbReference type="InterPro" id="IPR003607">
    <property type="entry name" value="HD/PDEase_dom"/>
</dbReference>
<dbReference type="OrthoDB" id="9759601at2"/>
<dbReference type="InterPro" id="IPR006675">
    <property type="entry name" value="HDIG_dom"/>
</dbReference>
<dbReference type="AlphaFoldDB" id="A0A0A3HR39"/>
<dbReference type="SMART" id="SM00471">
    <property type="entry name" value="HDc"/>
    <property type="match status" value="1"/>
</dbReference>